<dbReference type="InterPro" id="IPR006342">
    <property type="entry name" value="FkbM_mtfrase"/>
</dbReference>
<dbReference type="EMBL" id="LGRX02002267">
    <property type="protein sequence ID" value="KAK3284495.1"/>
    <property type="molecule type" value="Genomic_DNA"/>
</dbReference>
<dbReference type="NCBIfam" id="TIGR01444">
    <property type="entry name" value="fkbM_fam"/>
    <property type="match status" value="1"/>
</dbReference>
<organism evidence="2 3">
    <name type="scientific">Cymbomonas tetramitiformis</name>
    <dbReference type="NCBI Taxonomy" id="36881"/>
    <lineage>
        <taxon>Eukaryota</taxon>
        <taxon>Viridiplantae</taxon>
        <taxon>Chlorophyta</taxon>
        <taxon>Pyramimonadophyceae</taxon>
        <taxon>Pyramimonadales</taxon>
        <taxon>Pyramimonadaceae</taxon>
        <taxon>Cymbomonas</taxon>
    </lineage>
</organism>
<comment type="caution">
    <text evidence="2">The sequence shown here is derived from an EMBL/GenBank/DDBJ whole genome shotgun (WGS) entry which is preliminary data.</text>
</comment>
<keyword evidence="3" id="KW-1185">Reference proteome</keyword>
<evidence type="ECO:0000313" key="3">
    <source>
        <dbReference type="Proteomes" id="UP001190700"/>
    </source>
</evidence>
<dbReference type="Pfam" id="PF05050">
    <property type="entry name" value="Methyltransf_21"/>
    <property type="match status" value="1"/>
</dbReference>
<dbReference type="SUPFAM" id="SSF53335">
    <property type="entry name" value="S-adenosyl-L-methionine-dependent methyltransferases"/>
    <property type="match status" value="1"/>
</dbReference>
<gene>
    <name evidence="2" type="ORF">CYMTET_7862</name>
</gene>
<reference evidence="2 3" key="1">
    <citation type="journal article" date="2015" name="Genome Biol. Evol.">
        <title>Comparative Genomics of a Bacterivorous Green Alga Reveals Evolutionary Causalities and Consequences of Phago-Mixotrophic Mode of Nutrition.</title>
        <authorList>
            <person name="Burns J.A."/>
            <person name="Paasch A."/>
            <person name="Narechania A."/>
            <person name="Kim E."/>
        </authorList>
    </citation>
    <scope>NUCLEOTIDE SEQUENCE [LARGE SCALE GENOMIC DNA]</scope>
    <source>
        <strain evidence="2 3">PLY_AMNH</strain>
    </source>
</reference>
<feature type="domain" description="Methyltransferase FkbM" evidence="1">
    <location>
        <begin position="154"/>
        <end position="319"/>
    </location>
</feature>
<dbReference type="Gene3D" id="3.40.50.150">
    <property type="entry name" value="Vaccinia Virus protein VP39"/>
    <property type="match status" value="1"/>
</dbReference>
<name>A0AAE0LH27_9CHLO</name>
<dbReference type="PANTHER" id="PTHR34203">
    <property type="entry name" value="METHYLTRANSFERASE, FKBM FAMILY PROTEIN"/>
    <property type="match status" value="1"/>
</dbReference>
<dbReference type="InterPro" id="IPR052514">
    <property type="entry name" value="SAM-dependent_MTase"/>
</dbReference>
<dbReference type="Proteomes" id="UP001190700">
    <property type="component" value="Unassembled WGS sequence"/>
</dbReference>
<proteinExistence type="predicted"/>
<dbReference type="InterPro" id="IPR029063">
    <property type="entry name" value="SAM-dependent_MTases_sf"/>
</dbReference>
<evidence type="ECO:0000313" key="2">
    <source>
        <dbReference type="EMBL" id="KAK3284495.1"/>
    </source>
</evidence>
<dbReference type="AlphaFoldDB" id="A0AAE0LH27"/>
<protein>
    <recommendedName>
        <fullName evidence="1">Methyltransferase FkbM domain-containing protein</fullName>
    </recommendedName>
</protein>
<sequence length="395" mass="44655">MDIGLGARGCFAAFILVKNCNRRDSRTCGTHILLSHAFLAMRASPSRTSGRQHSERKDHQLSERICNPKGMVPSRVLALLGTLLLTAVVDAGPEVISLHSKRHHHRIAEHSPKAPLAVYSLFSDLTMKPQLKERINQDYPFLASNDGDHRVVVDVGLKNGLETIAAVMSGFVVYSFEPVPDHCEETRTGMRSRNLTYHDVSLDREGNLLTPLPQPQRGRGICYLFCAAAGLKHSWRTFYQDPRAGGFGSSFHDPLAKFNAEHAEVKKFAFEVQIVPISQYVKSDVYFFKIDVQGHEVDVLKGARELFQSHVVRLVGIEFWPTGLIHAGTTPDALMTLLQSYSLICFDLSPEYGLHPEKFTEYMESTKTRRQSGRWKWFTDFACMNYQKTYTHRMP</sequence>
<accession>A0AAE0LH27</accession>
<dbReference type="PANTHER" id="PTHR34203:SF13">
    <property type="entry name" value="EXPRESSED PROTEIN"/>
    <property type="match status" value="1"/>
</dbReference>
<evidence type="ECO:0000259" key="1">
    <source>
        <dbReference type="Pfam" id="PF05050"/>
    </source>
</evidence>